<evidence type="ECO:0000313" key="3">
    <source>
        <dbReference type="EMBL" id="MDG3005228.1"/>
    </source>
</evidence>
<sequence length="234" mass="25311">MIIECPHCGFSGRVPDHAALAPHQARCPKCRSRFDIGDPDVQVAEPVGRPDLRHDLTRPRLDPSDSSYELDPLGDGLGPLDSWDDAWDVDPEADPAHANGTLAAAAPAVDRRPSPWVYLALRPWVWRIRLFQAWAVIFLLAAAVILVRTALAVARFDDARFFSNELLRPIAAVVLLVSAAALLCLSVDVSRRLARSTYAPNSPPSPSPLPAPPSNGVVPPPRPAGTDLARRPNA</sequence>
<dbReference type="EMBL" id="JARRAG010000002">
    <property type="protein sequence ID" value="MDG3005228.1"/>
    <property type="molecule type" value="Genomic_DNA"/>
</dbReference>
<feature type="transmembrane region" description="Helical" evidence="2">
    <location>
        <begin position="131"/>
        <end position="154"/>
    </location>
</feature>
<feature type="compositionally biased region" description="Pro residues" evidence="1">
    <location>
        <begin position="201"/>
        <end position="223"/>
    </location>
</feature>
<keyword evidence="2" id="KW-1133">Transmembrane helix</keyword>
<evidence type="ECO:0000256" key="1">
    <source>
        <dbReference type="SAM" id="MobiDB-lite"/>
    </source>
</evidence>
<name>A0ABT6FCA7_9BACT</name>
<protein>
    <submittedName>
        <fullName evidence="3">Zinc-ribbon domain-containing protein</fullName>
    </submittedName>
</protein>
<organism evidence="3 4">
    <name type="scientific">Paludisphaera mucosa</name>
    <dbReference type="NCBI Taxonomy" id="3030827"/>
    <lineage>
        <taxon>Bacteria</taxon>
        <taxon>Pseudomonadati</taxon>
        <taxon>Planctomycetota</taxon>
        <taxon>Planctomycetia</taxon>
        <taxon>Isosphaerales</taxon>
        <taxon>Isosphaeraceae</taxon>
        <taxon>Paludisphaera</taxon>
    </lineage>
</organism>
<proteinExistence type="predicted"/>
<keyword evidence="4" id="KW-1185">Reference proteome</keyword>
<dbReference type="RefSeq" id="WP_277861573.1">
    <property type="nucleotide sequence ID" value="NZ_JARRAG010000002.1"/>
</dbReference>
<comment type="caution">
    <text evidence="3">The sequence shown here is derived from an EMBL/GenBank/DDBJ whole genome shotgun (WGS) entry which is preliminary data.</text>
</comment>
<keyword evidence="2" id="KW-0812">Transmembrane</keyword>
<evidence type="ECO:0000256" key="2">
    <source>
        <dbReference type="SAM" id="Phobius"/>
    </source>
</evidence>
<gene>
    <name evidence="3" type="ORF">PZE19_15675</name>
</gene>
<reference evidence="3 4" key="1">
    <citation type="submission" date="2023-03" db="EMBL/GenBank/DDBJ databases">
        <title>Paludisphaera mucosa sp. nov. a novel planctomycete from northern fen.</title>
        <authorList>
            <person name="Ivanova A."/>
        </authorList>
    </citation>
    <scope>NUCLEOTIDE SEQUENCE [LARGE SCALE GENOMIC DNA]</scope>
    <source>
        <strain evidence="3 4">Pla2</strain>
    </source>
</reference>
<feature type="transmembrane region" description="Helical" evidence="2">
    <location>
        <begin position="166"/>
        <end position="185"/>
    </location>
</feature>
<accession>A0ABT6FCA7</accession>
<keyword evidence="2" id="KW-0472">Membrane</keyword>
<dbReference type="Proteomes" id="UP001216907">
    <property type="component" value="Unassembled WGS sequence"/>
</dbReference>
<feature type="region of interest" description="Disordered" evidence="1">
    <location>
        <begin position="197"/>
        <end position="234"/>
    </location>
</feature>
<feature type="compositionally biased region" description="Basic and acidic residues" evidence="1">
    <location>
        <begin position="48"/>
        <end position="63"/>
    </location>
</feature>
<feature type="region of interest" description="Disordered" evidence="1">
    <location>
        <begin position="44"/>
        <end position="70"/>
    </location>
</feature>
<evidence type="ECO:0000313" key="4">
    <source>
        <dbReference type="Proteomes" id="UP001216907"/>
    </source>
</evidence>